<accession>A0A9Q6IF08</accession>
<sequence>MKLVYLSPVSWHSFAQRPQELVRQFHASTRAPVLWIEPYPTRLPVPRDLLQHSPAPPSEPVPDWLTLIRPRALPIEPLPGSGWLNRLFWGRLMQQVRHFAQGPTQLGIGKPSRLALQLLREPLFVSSFYDVMDNVPAFYSGWSRRAMQQRQRETARAVTTALTSCSNLQHYWLQQQVNARLLLNGCASERLPSLPLCRSTAHATRPVFGYIGTLAKWFDWDFILALAQAFPEAEVRLIGPQHGTSPPALAANIRCLPALSHPAALAAMSEFDVGLIPFKRNDITRFVDPIKFYEYRALGLPVVSTDFGEMSVRRHTPGVFLSDTAADIPQVMRQALAFSEPLANTLQFREANSWTKRFEVAHAAIL</sequence>
<comment type="caution">
    <text evidence="1">The sequence shown here is derived from an EMBL/GenBank/DDBJ whole genome shotgun (WGS) entry which is preliminary data.</text>
</comment>
<dbReference type="AlphaFoldDB" id="A0A9Q6IF08"/>
<dbReference type="Gene3D" id="3.40.50.2000">
    <property type="entry name" value="Glycogen Phosphorylase B"/>
    <property type="match status" value="1"/>
</dbReference>
<reference evidence="1 2" key="1">
    <citation type="submission" date="2018-06" db="EMBL/GenBank/DDBJ databases">
        <title>Pseudomonas diversity within urban Lake Michigan freshwaters.</title>
        <authorList>
            <person name="Batrich M."/>
            <person name="Hatzopoulos T."/>
            <person name="Putonti C."/>
        </authorList>
    </citation>
    <scope>NUCLEOTIDE SEQUENCE [LARGE SCALE GENOMIC DNA]</scope>
    <source>
        <strain evidence="1 2">MB-090624</strain>
    </source>
</reference>
<proteinExistence type="predicted"/>
<name>A0A9Q6IF08_9PSED</name>
<gene>
    <name evidence="1" type="ORF">DMX08_18125</name>
</gene>
<evidence type="ECO:0000313" key="2">
    <source>
        <dbReference type="Proteomes" id="UP000248188"/>
    </source>
</evidence>
<protein>
    <recommendedName>
        <fullName evidence="3">Glycosyl transferase</fullName>
    </recommendedName>
</protein>
<dbReference type="Proteomes" id="UP000248188">
    <property type="component" value="Unassembled WGS sequence"/>
</dbReference>
<dbReference type="RefSeq" id="WP_110652583.1">
    <property type="nucleotide sequence ID" value="NZ_QJRN01000011.1"/>
</dbReference>
<evidence type="ECO:0000313" key="1">
    <source>
        <dbReference type="EMBL" id="PYC34601.1"/>
    </source>
</evidence>
<dbReference type="SUPFAM" id="SSF53756">
    <property type="entry name" value="UDP-Glycosyltransferase/glycogen phosphorylase"/>
    <property type="match status" value="1"/>
</dbReference>
<organism evidence="1 2">
    <name type="scientific">Pseudomonas protegens</name>
    <dbReference type="NCBI Taxonomy" id="380021"/>
    <lineage>
        <taxon>Bacteria</taxon>
        <taxon>Pseudomonadati</taxon>
        <taxon>Pseudomonadota</taxon>
        <taxon>Gammaproteobacteria</taxon>
        <taxon>Pseudomonadales</taxon>
        <taxon>Pseudomonadaceae</taxon>
        <taxon>Pseudomonas</taxon>
    </lineage>
</organism>
<dbReference type="EMBL" id="QJRN01000011">
    <property type="protein sequence ID" value="PYC34601.1"/>
    <property type="molecule type" value="Genomic_DNA"/>
</dbReference>
<evidence type="ECO:0008006" key="3">
    <source>
        <dbReference type="Google" id="ProtNLM"/>
    </source>
</evidence>